<name>A0A0F9K7S6_9ZZZZ</name>
<gene>
    <name evidence="1" type="ORF">LCGC14_1364020</name>
</gene>
<organism evidence="1">
    <name type="scientific">marine sediment metagenome</name>
    <dbReference type="NCBI Taxonomy" id="412755"/>
    <lineage>
        <taxon>unclassified sequences</taxon>
        <taxon>metagenomes</taxon>
        <taxon>ecological metagenomes</taxon>
    </lineage>
</organism>
<evidence type="ECO:0000313" key="1">
    <source>
        <dbReference type="EMBL" id="KKM78033.1"/>
    </source>
</evidence>
<proteinExistence type="predicted"/>
<comment type="caution">
    <text evidence="1">The sequence shown here is derived from an EMBL/GenBank/DDBJ whole genome shotgun (WGS) entry which is preliminary data.</text>
</comment>
<accession>A0A0F9K7S6</accession>
<dbReference type="EMBL" id="LAZR01008555">
    <property type="protein sequence ID" value="KKM78033.1"/>
    <property type="molecule type" value="Genomic_DNA"/>
</dbReference>
<protein>
    <submittedName>
        <fullName evidence="1">Uncharacterized protein</fullName>
    </submittedName>
</protein>
<sequence>MPRRKKKGPSAAKSRKILRHGTVRGKKLTKPQRGFFGVRAAHGR</sequence>
<dbReference type="AlphaFoldDB" id="A0A0F9K7S6"/>
<reference evidence="1" key="1">
    <citation type="journal article" date="2015" name="Nature">
        <title>Complex archaea that bridge the gap between prokaryotes and eukaryotes.</title>
        <authorList>
            <person name="Spang A."/>
            <person name="Saw J.H."/>
            <person name="Jorgensen S.L."/>
            <person name="Zaremba-Niedzwiedzka K."/>
            <person name="Martijn J."/>
            <person name="Lind A.E."/>
            <person name="van Eijk R."/>
            <person name="Schleper C."/>
            <person name="Guy L."/>
            <person name="Ettema T.J."/>
        </authorList>
    </citation>
    <scope>NUCLEOTIDE SEQUENCE</scope>
</reference>